<keyword evidence="3" id="KW-1185">Reference proteome</keyword>
<evidence type="ECO:0000256" key="1">
    <source>
        <dbReference type="SAM" id="MobiDB-lite"/>
    </source>
</evidence>
<evidence type="ECO:0000313" key="2">
    <source>
        <dbReference type="EMBL" id="GGP17452.1"/>
    </source>
</evidence>
<organism evidence="2 3">
    <name type="scientific">Nonomuraea glycinis</name>
    <dbReference type="NCBI Taxonomy" id="2047744"/>
    <lineage>
        <taxon>Bacteria</taxon>
        <taxon>Bacillati</taxon>
        <taxon>Actinomycetota</taxon>
        <taxon>Actinomycetes</taxon>
        <taxon>Streptosporangiales</taxon>
        <taxon>Streptosporangiaceae</taxon>
        <taxon>Nonomuraea</taxon>
    </lineage>
</organism>
<protein>
    <recommendedName>
        <fullName evidence="4">PE domain-containing protein</fullName>
    </recommendedName>
</protein>
<dbReference type="RefSeq" id="WP_189144522.1">
    <property type="nucleotide sequence ID" value="NZ_BMNK01000024.1"/>
</dbReference>
<evidence type="ECO:0000313" key="3">
    <source>
        <dbReference type="Proteomes" id="UP000660745"/>
    </source>
</evidence>
<dbReference type="EMBL" id="BMNK01000024">
    <property type="protein sequence ID" value="GGP17452.1"/>
    <property type="molecule type" value="Genomic_DNA"/>
</dbReference>
<dbReference type="Proteomes" id="UP000660745">
    <property type="component" value="Unassembled WGS sequence"/>
</dbReference>
<sequence length="119" mass="12334">MGSDRGVDLSRRAINAVKTDLEEALALLRPDSSAGSGGEAQPVLTQSGPAGRLSADFEAAGGLWPAAMGYQQSTRSAVGAVTGSYENIGIQVENVLELLKQALQNYDGAEQPGESSRQV</sequence>
<reference evidence="2" key="2">
    <citation type="submission" date="2020-09" db="EMBL/GenBank/DDBJ databases">
        <authorList>
            <person name="Sun Q."/>
            <person name="Zhou Y."/>
        </authorList>
    </citation>
    <scope>NUCLEOTIDE SEQUENCE</scope>
    <source>
        <strain evidence="2">CGMCC 4.7430</strain>
    </source>
</reference>
<reference evidence="2" key="1">
    <citation type="journal article" date="2014" name="Int. J. Syst. Evol. Microbiol.">
        <title>Complete genome sequence of Corynebacterium casei LMG S-19264T (=DSM 44701T), isolated from a smear-ripened cheese.</title>
        <authorList>
            <consortium name="US DOE Joint Genome Institute (JGI-PGF)"/>
            <person name="Walter F."/>
            <person name="Albersmeier A."/>
            <person name="Kalinowski J."/>
            <person name="Ruckert C."/>
        </authorList>
    </citation>
    <scope>NUCLEOTIDE SEQUENCE</scope>
    <source>
        <strain evidence="2">CGMCC 4.7430</strain>
    </source>
</reference>
<comment type="caution">
    <text evidence="2">The sequence shown here is derived from an EMBL/GenBank/DDBJ whole genome shotgun (WGS) entry which is preliminary data.</text>
</comment>
<gene>
    <name evidence="2" type="ORF">GCM10012278_85750</name>
</gene>
<name>A0A918AF83_9ACTN</name>
<evidence type="ECO:0008006" key="4">
    <source>
        <dbReference type="Google" id="ProtNLM"/>
    </source>
</evidence>
<feature type="region of interest" description="Disordered" evidence="1">
    <location>
        <begin position="29"/>
        <end position="51"/>
    </location>
</feature>
<dbReference type="AlphaFoldDB" id="A0A918AF83"/>
<accession>A0A918AF83</accession>
<proteinExistence type="predicted"/>